<feature type="domain" description="Transposase IS4-like" evidence="1">
    <location>
        <begin position="81"/>
        <end position="166"/>
    </location>
</feature>
<dbReference type="InterPro" id="IPR025161">
    <property type="entry name" value="IS402-like_dom"/>
</dbReference>
<comment type="caution">
    <text evidence="3">The sequence shown here is derived from an EMBL/GenBank/DDBJ whole genome shotgun (WGS) entry which is preliminary data.</text>
</comment>
<protein>
    <submittedName>
        <fullName evidence="3">Transposase</fullName>
    </submittedName>
</protein>
<dbReference type="Pfam" id="PF13340">
    <property type="entry name" value="DUF4096"/>
    <property type="match status" value="1"/>
</dbReference>
<dbReference type="Pfam" id="PF01609">
    <property type="entry name" value="DDE_Tnp_1"/>
    <property type="match status" value="1"/>
</dbReference>
<proteinExistence type="predicted"/>
<organism evidence="3 4">
    <name type="scientific">Streptomyces polyasparticus</name>
    <dbReference type="NCBI Taxonomy" id="2767826"/>
    <lineage>
        <taxon>Bacteria</taxon>
        <taxon>Bacillati</taxon>
        <taxon>Actinomycetota</taxon>
        <taxon>Actinomycetes</taxon>
        <taxon>Kitasatosporales</taxon>
        <taxon>Streptomycetaceae</taxon>
        <taxon>Streptomyces</taxon>
    </lineage>
</organism>
<evidence type="ECO:0000313" key="4">
    <source>
        <dbReference type="Proteomes" id="UP000642284"/>
    </source>
</evidence>
<dbReference type="PANTHER" id="PTHR30007">
    <property type="entry name" value="PHP DOMAIN PROTEIN"/>
    <property type="match status" value="1"/>
</dbReference>
<dbReference type="Proteomes" id="UP000642284">
    <property type="component" value="Unassembled WGS sequence"/>
</dbReference>
<dbReference type="PANTHER" id="PTHR30007:SF0">
    <property type="entry name" value="TRANSPOSASE"/>
    <property type="match status" value="1"/>
</dbReference>
<accession>A0ABR7SY53</accession>
<evidence type="ECO:0000259" key="1">
    <source>
        <dbReference type="Pfam" id="PF01609"/>
    </source>
</evidence>
<reference evidence="3 4" key="1">
    <citation type="submission" date="2020-08" db="EMBL/GenBank/DDBJ databases">
        <title>Genemic of Streptomyces polyaspartic.</title>
        <authorList>
            <person name="Liu W."/>
        </authorList>
    </citation>
    <scope>NUCLEOTIDE SEQUENCE [LARGE SCALE GENOMIC DNA]</scope>
    <source>
        <strain evidence="3 4">TRM66268-LWL</strain>
    </source>
</reference>
<evidence type="ECO:0000313" key="3">
    <source>
        <dbReference type="EMBL" id="MBC9719605.1"/>
    </source>
</evidence>
<dbReference type="RefSeq" id="WP_187820007.1">
    <property type="nucleotide sequence ID" value="NZ_JACTVJ010000051.1"/>
</dbReference>
<dbReference type="InterPro" id="IPR002559">
    <property type="entry name" value="Transposase_11"/>
</dbReference>
<feature type="domain" description="Insertion element IS402-like" evidence="2">
    <location>
        <begin position="2"/>
        <end position="64"/>
    </location>
</feature>
<dbReference type="EMBL" id="JACTVJ010000051">
    <property type="protein sequence ID" value="MBC9719605.1"/>
    <property type="molecule type" value="Genomic_DNA"/>
</dbReference>
<evidence type="ECO:0000259" key="2">
    <source>
        <dbReference type="Pfam" id="PF13340"/>
    </source>
</evidence>
<keyword evidence="4" id="KW-1185">Reference proteome</keyword>
<sequence length="170" mass="18925">MPAWLRGRVGRPESYCHRIMIDAVLHLVNNGIKWTQMPVDVAPWKAVYRFFRHWQQCGFLDTLHDALRELARKAAGKSLSPTAAIVDSQSVKASWHVAAETHGFDGGKKVTGRKRHLLVGTLGLLQVVTVNTASLQDWDVAVPLLERLRRGFATVKKVWADGGYTGSLVD</sequence>
<name>A0ABR7SY53_9ACTN</name>
<gene>
    <name evidence="3" type="ORF">H9Y04_44720</name>
</gene>